<gene>
    <name evidence="1" type="ORF">ABGF40_07195</name>
</gene>
<evidence type="ECO:0008006" key="3">
    <source>
        <dbReference type="Google" id="ProtNLM"/>
    </source>
</evidence>
<evidence type="ECO:0000313" key="1">
    <source>
        <dbReference type="EMBL" id="MFM1525456.1"/>
    </source>
</evidence>
<organism evidence="1 2">
    <name type="scientific">Helcococcus bovis</name>
    <dbReference type="NCBI Taxonomy" id="3153252"/>
    <lineage>
        <taxon>Bacteria</taxon>
        <taxon>Bacillati</taxon>
        <taxon>Bacillota</taxon>
        <taxon>Tissierellia</taxon>
        <taxon>Tissierellales</taxon>
        <taxon>Peptoniphilaceae</taxon>
        <taxon>Helcococcus</taxon>
    </lineage>
</organism>
<comment type="caution">
    <text evidence="1">The sequence shown here is derived from an EMBL/GenBank/DDBJ whole genome shotgun (WGS) entry which is preliminary data.</text>
</comment>
<evidence type="ECO:0000313" key="2">
    <source>
        <dbReference type="Proteomes" id="UP001629536"/>
    </source>
</evidence>
<dbReference type="EMBL" id="JBFNFH010000019">
    <property type="protein sequence ID" value="MFM1525456.1"/>
    <property type="molecule type" value="Genomic_DNA"/>
</dbReference>
<dbReference type="PROSITE" id="PS51257">
    <property type="entry name" value="PROKAR_LIPOPROTEIN"/>
    <property type="match status" value="1"/>
</dbReference>
<protein>
    <recommendedName>
        <fullName evidence="3">DUF4358 domain-containing protein</fullName>
    </recommendedName>
</protein>
<sequence length="147" mass="17621">MKKTIFIFLIVCLIFTACKNQEKYEQKSEFEFKGKISGVDVYLPDDWLTKKGVYGDYYNDIQNFILYKKIETNDIEKEVLESLNFYRNDDFKMTDELPKLYNEKNIEFERKDKLFKYIKGKNLGTVIILVGSKNKEKVNKLYEEVFK</sequence>
<dbReference type="Proteomes" id="UP001629536">
    <property type="component" value="Unassembled WGS sequence"/>
</dbReference>
<keyword evidence="2" id="KW-1185">Reference proteome</keyword>
<reference evidence="1 2" key="1">
    <citation type="journal article" date="2024" name="Front. Microbiol.">
        <title>Pangenomic and biochemical analyses of Helcococcus ovis reveal widespread tetracycline resistance and a novel bacterial species, Helcococcus bovis.</title>
        <authorList>
            <person name="Cunha F."/>
            <person name="Zhai Y."/>
            <person name="Casaro S."/>
            <person name="Jones K.L."/>
            <person name="Hernandez M."/>
            <person name="Bisinotto R.S."/>
            <person name="Kariyawasam S."/>
            <person name="Brown M.B."/>
            <person name="Phillips A."/>
            <person name="Jeong K.C."/>
            <person name="Galvao K.N."/>
        </authorList>
    </citation>
    <scope>NUCLEOTIDE SEQUENCE [LARGE SCALE GENOMIC DNA]</scope>
    <source>
        <strain evidence="1 2">KG197</strain>
    </source>
</reference>
<proteinExistence type="predicted"/>
<dbReference type="RefSeq" id="WP_408126865.1">
    <property type="nucleotide sequence ID" value="NZ_JBFNFH010000019.1"/>
</dbReference>
<accession>A0ABW9F7R1</accession>
<name>A0ABW9F7R1_9FIRM</name>